<protein>
    <submittedName>
        <fullName evidence="1">Uncharacterized protein</fullName>
    </submittedName>
</protein>
<keyword evidence="2" id="KW-1185">Reference proteome</keyword>
<accession>A0A7W2A772</accession>
<dbReference type="AlphaFoldDB" id="A0A7W2A772"/>
<sequence length="563" mass="65709">MKVLIPKTGDPWTDIGIVTFYQELEHIQDHELLESLHLAPGHLEFEIEVEYIDEVKQLLQTRMKDKLNRILLPPVELKLLKRNQEWSKKDAAGFLNERFKTVLTDSEIEFLKSKTDEHGREKPFLSHPQKNVEMTSMRNFIGIKGDWKRATKTYIEEINDFFDQYHPGSKKKKVCPLCGRLGDPAHFHPMNQSRNVLFNQHHGVPVRGYNSSVAKEKMCPTCNLLNLYSTVQVHWHPYFVSNKQVTHLLIPELNDLVTLNKLFRKVEAKLYNLLKETRLVSYRTNIAELKVQTLYVSLLQLYFWMNYVREEAEFHYDPLDPTTRRSIKNWIIPRYSKGQNVIFKDFSRVSVREDIFNLTKRIPYGRNKVQEGDVVYDFIYQIRSEDPRLIDQIAEGIFRKDRGKIVEALFQLFKLSLRNDVKNSISYLGLSFFPDFFTYLNAEVDKVISEQLQADLRSLGAIIGQNCYDDLSLLTKLNAAASKEAFIRALKEATFKMYKAVQASRKDRSSKADEQLNVGAEKINHILSHLDEENILTIRDTMMIYANLSAFWATKKKKEKGAE</sequence>
<proteinExistence type="predicted"/>
<dbReference type="EMBL" id="JACEIQ010000001">
    <property type="protein sequence ID" value="MBA4493250.1"/>
    <property type="molecule type" value="Genomic_DNA"/>
</dbReference>
<name>A0A7W2A772_9BACL</name>
<dbReference type="Proteomes" id="UP000535491">
    <property type="component" value="Unassembled WGS sequence"/>
</dbReference>
<evidence type="ECO:0000313" key="2">
    <source>
        <dbReference type="Proteomes" id="UP000535491"/>
    </source>
</evidence>
<comment type="caution">
    <text evidence="1">The sequence shown here is derived from an EMBL/GenBank/DDBJ whole genome shotgun (WGS) entry which is preliminary data.</text>
</comment>
<reference evidence="1 2" key="1">
    <citation type="submission" date="2020-07" db="EMBL/GenBank/DDBJ databases">
        <authorList>
            <person name="Feng H."/>
        </authorList>
    </citation>
    <scope>NUCLEOTIDE SEQUENCE [LARGE SCALE GENOMIC DNA]</scope>
    <source>
        <strain evidence="2">s-10</strain>
    </source>
</reference>
<evidence type="ECO:0000313" key="1">
    <source>
        <dbReference type="EMBL" id="MBA4493250.1"/>
    </source>
</evidence>
<organism evidence="1 2">
    <name type="scientific">Paenactinomyces guangxiensis</name>
    <dbReference type="NCBI Taxonomy" id="1490290"/>
    <lineage>
        <taxon>Bacteria</taxon>
        <taxon>Bacillati</taxon>
        <taxon>Bacillota</taxon>
        <taxon>Bacilli</taxon>
        <taxon>Bacillales</taxon>
        <taxon>Thermoactinomycetaceae</taxon>
        <taxon>Paenactinomyces</taxon>
    </lineage>
</organism>
<dbReference type="RefSeq" id="WP_181750448.1">
    <property type="nucleotide sequence ID" value="NZ_JACEIQ010000001.1"/>
</dbReference>
<gene>
    <name evidence="1" type="ORF">H1191_02850</name>
</gene>